<dbReference type="InterPro" id="IPR046341">
    <property type="entry name" value="SET_dom_sf"/>
</dbReference>
<feature type="coiled-coil region" evidence="1">
    <location>
        <begin position="373"/>
        <end position="403"/>
    </location>
</feature>
<protein>
    <submittedName>
        <fullName evidence="4">SET domain-containing protein</fullName>
    </submittedName>
</protein>
<dbReference type="Gene3D" id="3.90.1410.10">
    <property type="entry name" value="set domain protein methyltransferase, domain 1"/>
    <property type="match status" value="1"/>
</dbReference>
<evidence type="ECO:0000259" key="3">
    <source>
        <dbReference type="PROSITE" id="PS50280"/>
    </source>
</evidence>
<sequence>MPVDPLPLDQLQDFIQVFDIEAPHLTATSIDPEHGIGLRLTSVPRDPKTPILTVPKELLLCSTNVEIASKSDKNLAAALDAVPQFSSAARGRIMVFLALRMLEGARDAWSEYIRFLPTTVPVPTLWPEPARHLLSGTSLYQPTEKKLYHLTQERTAFVEAVMELPWFSQHIHKLTLQDWILNDALLRSRYIRLPEPIGDTMVPVLDFANHSHPSVARYDYDEFGDAVLVLNPDVEVKEGMEITIDYSGGEKSASEMLYTYGFIPKDEGEDRGVETVRLFLECQEDDPLGPAKRRVFNGEQTVTLLSDGSWKSDWIWLTLLNAEDTLYFRVVATTTGERTLEVLFNKHPITSFTAEDFVNPYLRPHPHFPIFQLRAVVLLLQKLEEHIEQMERAENAAMRMFALGLVAEDIVATTGRLRELEGRIMMKARDKLEKQRDELLQDSTVVEYLRQMQGGDPETEESTSNPGAASGVPTAASTTETEVQITETGEPDLS</sequence>
<reference evidence="4 5" key="1">
    <citation type="submission" date="2019-04" db="EMBL/GenBank/DDBJ databases">
        <title>Comparative genomics and transcriptomics to analyze fruiting body development in filamentous ascomycetes.</title>
        <authorList>
            <consortium name="DOE Joint Genome Institute"/>
            <person name="Lutkenhaus R."/>
            <person name="Traeger S."/>
            <person name="Breuer J."/>
            <person name="Kuo A."/>
            <person name="Lipzen A."/>
            <person name="Pangilinan J."/>
            <person name="Dilworth D."/>
            <person name="Sandor L."/>
            <person name="Poggeler S."/>
            <person name="Barry K."/>
            <person name="Grigoriev I.V."/>
            <person name="Nowrousian M."/>
        </authorList>
    </citation>
    <scope>NUCLEOTIDE SEQUENCE [LARGE SCALE GENOMIC DNA]</scope>
    <source>
        <strain evidence="4 5">CBS 389.68</strain>
    </source>
</reference>
<dbReference type="OrthoDB" id="441812at2759"/>
<dbReference type="PROSITE" id="PS50280">
    <property type="entry name" value="SET"/>
    <property type="match status" value="1"/>
</dbReference>
<name>A0A4S2N5H4_9PEZI</name>
<dbReference type="InterPro" id="IPR050600">
    <property type="entry name" value="SETD3_SETD6_MTase"/>
</dbReference>
<gene>
    <name evidence="4" type="ORF">EX30DRAFT_360575</name>
</gene>
<evidence type="ECO:0000256" key="1">
    <source>
        <dbReference type="SAM" id="Coils"/>
    </source>
</evidence>
<dbReference type="PANTHER" id="PTHR13271">
    <property type="entry name" value="UNCHARACTERIZED PUTATIVE METHYLTRANSFERASE"/>
    <property type="match status" value="1"/>
</dbReference>
<keyword evidence="1" id="KW-0175">Coiled coil</keyword>
<dbReference type="STRING" id="341454.A0A4S2N5H4"/>
<feature type="compositionally biased region" description="Polar residues" evidence="2">
    <location>
        <begin position="475"/>
        <end position="487"/>
    </location>
</feature>
<dbReference type="EMBL" id="ML220112">
    <property type="protein sequence ID" value="TGZ84532.1"/>
    <property type="molecule type" value="Genomic_DNA"/>
</dbReference>
<keyword evidence="5" id="KW-1185">Reference proteome</keyword>
<dbReference type="InParanoid" id="A0A4S2N5H4"/>
<organism evidence="4 5">
    <name type="scientific">Ascodesmis nigricans</name>
    <dbReference type="NCBI Taxonomy" id="341454"/>
    <lineage>
        <taxon>Eukaryota</taxon>
        <taxon>Fungi</taxon>
        <taxon>Dikarya</taxon>
        <taxon>Ascomycota</taxon>
        <taxon>Pezizomycotina</taxon>
        <taxon>Pezizomycetes</taxon>
        <taxon>Pezizales</taxon>
        <taxon>Ascodesmidaceae</taxon>
        <taxon>Ascodesmis</taxon>
    </lineage>
</organism>
<dbReference type="AlphaFoldDB" id="A0A4S2N5H4"/>
<dbReference type="InterPro" id="IPR001214">
    <property type="entry name" value="SET_dom"/>
</dbReference>
<dbReference type="Proteomes" id="UP000298138">
    <property type="component" value="Unassembled WGS sequence"/>
</dbReference>
<proteinExistence type="predicted"/>
<dbReference type="SUPFAM" id="SSF82199">
    <property type="entry name" value="SET domain"/>
    <property type="match status" value="1"/>
</dbReference>
<dbReference type="GO" id="GO:0016279">
    <property type="term" value="F:protein-lysine N-methyltransferase activity"/>
    <property type="evidence" value="ECO:0007669"/>
    <property type="project" value="TreeGrafter"/>
</dbReference>
<feature type="domain" description="SET" evidence="3">
    <location>
        <begin position="13"/>
        <end position="247"/>
    </location>
</feature>
<dbReference type="PANTHER" id="PTHR13271:SF76">
    <property type="entry name" value="SET DOMAIN-CONTAINING PROTEIN 8"/>
    <property type="match status" value="1"/>
</dbReference>
<evidence type="ECO:0000256" key="2">
    <source>
        <dbReference type="SAM" id="MobiDB-lite"/>
    </source>
</evidence>
<feature type="region of interest" description="Disordered" evidence="2">
    <location>
        <begin position="450"/>
        <end position="494"/>
    </location>
</feature>
<accession>A0A4S2N5H4</accession>
<dbReference type="GO" id="GO:0005634">
    <property type="term" value="C:nucleus"/>
    <property type="evidence" value="ECO:0007669"/>
    <property type="project" value="TreeGrafter"/>
</dbReference>
<evidence type="ECO:0000313" key="4">
    <source>
        <dbReference type="EMBL" id="TGZ84532.1"/>
    </source>
</evidence>
<dbReference type="CDD" id="cd10527">
    <property type="entry name" value="SET_LSMT"/>
    <property type="match status" value="1"/>
</dbReference>
<evidence type="ECO:0000313" key="5">
    <source>
        <dbReference type="Proteomes" id="UP000298138"/>
    </source>
</evidence>